<accession>A0ACC6KVR1</accession>
<protein>
    <submittedName>
        <fullName evidence="1">Uncharacterized protein</fullName>
    </submittedName>
</protein>
<name>A0ACC6KVR1_9SPHI</name>
<reference evidence="1" key="1">
    <citation type="submission" date="2023-07" db="EMBL/GenBank/DDBJ databases">
        <title>Sorghum-associated microbial communities from plants grown in Nebraska, USA.</title>
        <authorList>
            <person name="Schachtman D."/>
        </authorList>
    </citation>
    <scope>NUCLEOTIDE SEQUENCE</scope>
    <source>
        <strain evidence="1">2697</strain>
    </source>
</reference>
<sequence length="387" mass="43053">MVNKDKIRLEELSHKSLMGTITDAEKKELGAWLNNIEEKPLEIPGDRAQDKEQYGEHIFQRIREEIGIQSETQTPKLWPKIVAVAAAVSIMVLGVFFFNYRNSSVQDQDKNNLVLQYIAPGKQGATLTLASGTTIKLSDTQNGELAKQAGVTITKTKEGQLVYEIKPSTGVSTDLGAVNTLTTARGETYKVKLPDGTEVWLNAASSIRYAANLLESGKRKVSLQGEAYFQVAKDKAHPFVVKSGNQEVEVLGTQFNINAYKSTNTKTTLLEGSVKLAYNAQQKILLPNQQATTGKGDIAVKDIDGEFAVAWKNGFFMFDSERLEDIMEKLSRWYNVEVEFTEPALKNMTFFGTVSKSENISKVLKALERTKSVTFIVENNKVIIKRK</sequence>
<dbReference type="Proteomes" id="UP001246858">
    <property type="component" value="Unassembled WGS sequence"/>
</dbReference>
<keyword evidence="2" id="KW-1185">Reference proteome</keyword>
<proteinExistence type="predicted"/>
<gene>
    <name evidence="1" type="ORF">J2X78_001886</name>
</gene>
<evidence type="ECO:0000313" key="2">
    <source>
        <dbReference type="Proteomes" id="UP001246858"/>
    </source>
</evidence>
<dbReference type="EMBL" id="JAVDTF010000001">
    <property type="protein sequence ID" value="MDR6783334.1"/>
    <property type="molecule type" value="Genomic_DNA"/>
</dbReference>
<comment type="caution">
    <text evidence="1">The sequence shown here is derived from an EMBL/GenBank/DDBJ whole genome shotgun (WGS) entry which is preliminary data.</text>
</comment>
<evidence type="ECO:0000313" key="1">
    <source>
        <dbReference type="EMBL" id="MDR6783334.1"/>
    </source>
</evidence>
<organism evidence="1 2">
    <name type="scientific">Pedobacter africanus</name>
    <dbReference type="NCBI Taxonomy" id="151894"/>
    <lineage>
        <taxon>Bacteria</taxon>
        <taxon>Pseudomonadati</taxon>
        <taxon>Bacteroidota</taxon>
        <taxon>Sphingobacteriia</taxon>
        <taxon>Sphingobacteriales</taxon>
        <taxon>Sphingobacteriaceae</taxon>
        <taxon>Pedobacter</taxon>
    </lineage>
</organism>